<dbReference type="EC" id="6.3.2.6" evidence="8"/>
<dbReference type="PROSITE" id="PS01058">
    <property type="entry name" value="SAICAR_SYNTHETASE_2"/>
    <property type="match status" value="1"/>
</dbReference>
<sequence length="239" mass="26696">MKKTTLLHEGKAKKVFLTDEADLVIQEFKDDATAFNNKKKGTIAEKGVVNNAISCKLFTMLEGEGVRTHLVEKLSDRDMLCKKLDIIKVEVVVRNIAAGSLVKRYGFTEGSVLREPIVEFYLKNDDLDDPLMNESHAVALGVASLDELAVLGTRALRVNEVLKPFFAGVKLKLVDFKLEFGRHHGEILLGDEISPDTCRFWDLETNEKLDKDRFRLDLGGIEDAYSEVQKRVLGSGALS</sequence>
<comment type="caution">
    <text evidence="10">The sequence shown here is derived from an EMBL/GenBank/DDBJ whole genome shotgun (WGS) entry which is preliminary data.</text>
</comment>
<feature type="domain" description="SAICAR synthetase/ADE2 N-terminal" evidence="9">
    <location>
        <begin position="7"/>
        <end position="231"/>
    </location>
</feature>
<dbReference type="InterPro" id="IPR018236">
    <property type="entry name" value="SAICAR_synthetase_CS"/>
</dbReference>
<evidence type="ECO:0000313" key="11">
    <source>
        <dbReference type="Proteomes" id="UP000076481"/>
    </source>
</evidence>
<evidence type="ECO:0000256" key="1">
    <source>
        <dbReference type="ARBA" id="ARBA00004672"/>
    </source>
</evidence>
<dbReference type="Gene3D" id="3.30.470.20">
    <property type="entry name" value="ATP-grasp fold, B domain"/>
    <property type="match status" value="1"/>
</dbReference>
<evidence type="ECO:0000256" key="3">
    <source>
        <dbReference type="ARBA" id="ARBA00022598"/>
    </source>
</evidence>
<accession>A0A165MI97</accession>
<keyword evidence="4 8" id="KW-0547">Nucleotide-binding</keyword>
<dbReference type="OMA" id="EFCYKND"/>
<dbReference type="GO" id="GO:0006189">
    <property type="term" value="P:'de novo' IMP biosynthetic process"/>
    <property type="evidence" value="ECO:0007669"/>
    <property type="project" value="UniProtKB-UniRule"/>
</dbReference>
<protein>
    <recommendedName>
        <fullName evidence="8">Phosphoribosylaminoimidazole-succinocarboxamide synthase</fullName>
        <ecNumber evidence="8">6.3.2.6</ecNumber>
    </recommendedName>
    <alternativeName>
        <fullName evidence="8">SAICAR synthetase</fullName>
    </alternativeName>
</protein>
<evidence type="ECO:0000259" key="9">
    <source>
        <dbReference type="Pfam" id="PF01259"/>
    </source>
</evidence>
<comment type="catalytic activity">
    <reaction evidence="7 8">
        <text>5-amino-1-(5-phospho-D-ribosyl)imidazole-4-carboxylate + L-aspartate + ATP = (2S)-2-[5-amino-1-(5-phospho-beta-D-ribosyl)imidazole-4-carboxamido]succinate + ADP + phosphate + 2 H(+)</text>
        <dbReference type="Rhea" id="RHEA:22628"/>
        <dbReference type="ChEBI" id="CHEBI:15378"/>
        <dbReference type="ChEBI" id="CHEBI:29991"/>
        <dbReference type="ChEBI" id="CHEBI:30616"/>
        <dbReference type="ChEBI" id="CHEBI:43474"/>
        <dbReference type="ChEBI" id="CHEBI:58443"/>
        <dbReference type="ChEBI" id="CHEBI:77657"/>
        <dbReference type="ChEBI" id="CHEBI:456216"/>
        <dbReference type="EC" id="6.3.2.6"/>
    </reaction>
</comment>
<dbReference type="CDD" id="cd01415">
    <property type="entry name" value="SAICAR_synt_PurC"/>
    <property type="match status" value="1"/>
</dbReference>
<keyword evidence="5 8" id="KW-0658">Purine biosynthesis</keyword>
<dbReference type="PANTHER" id="PTHR43599">
    <property type="entry name" value="MULTIFUNCTIONAL PROTEIN ADE2"/>
    <property type="match status" value="1"/>
</dbReference>
<dbReference type="Proteomes" id="UP000076481">
    <property type="component" value="Unassembled WGS sequence"/>
</dbReference>
<comment type="pathway">
    <text evidence="1 8">Purine metabolism; IMP biosynthesis via de novo pathway; 5-amino-1-(5-phospho-D-ribosyl)imidazole-4-carboxamide from 5-amino-1-(5-phospho-D-ribosyl)imidazole-4-carboxylate: step 1/2.</text>
</comment>
<dbReference type="SMR" id="A0A165MI97"/>
<dbReference type="InterPro" id="IPR050089">
    <property type="entry name" value="SAICAR_synthetase"/>
</dbReference>
<evidence type="ECO:0000256" key="8">
    <source>
        <dbReference type="HAMAP-Rule" id="MF_00137"/>
    </source>
</evidence>
<gene>
    <name evidence="8" type="primary">purC</name>
    <name evidence="10" type="ORF">A3K90_05740</name>
</gene>
<dbReference type="EMBL" id="LVWG01000003">
    <property type="protein sequence ID" value="KZK75275.1"/>
    <property type="molecule type" value="Genomic_DNA"/>
</dbReference>
<dbReference type="NCBIfam" id="TIGR00081">
    <property type="entry name" value="purC"/>
    <property type="match status" value="1"/>
</dbReference>
<dbReference type="PROSITE" id="PS01057">
    <property type="entry name" value="SAICAR_SYNTHETASE_1"/>
    <property type="match status" value="1"/>
</dbReference>
<dbReference type="Gene3D" id="3.30.200.20">
    <property type="entry name" value="Phosphorylase Kinase, domain 1"/>
    <property type="match status" value="1"/>
</dbReference>
<dbReference type="Pfam" id="PF01259">
    <property type="entry name" value="SAICAR_synt"/>
    <property type="match status" value="1"/>
</dbReference>
<dbReference type="SUPFAM" id="SSF56104">
    <property type="entry name" value="SAICAR synthase-like"/>
    <property type="match status" value="1"/>
</dbReference>
<evidence type="ECO:0000256" key="4">
    <source>
        <dbReference type="ARBA" id="ARBA00022741"/>
    </source>
</evidence>
<proteinExistence type="inferred from homology"/>
<dbReference type="RefSeq" id="WP_011357928.1">
    <property type="nucleotide sequence ID" value="NZ_LVWG01000003.1"/>
</dbReference>
<dbReference type="GO" id="GO:0004639">
    <property type="term" value="F:phosphoribosylaminoimidazolesuccinocarboxamide synthase activity"/>
    <property type="evidence" value="ECO:0007669"/>
    <property type="project" value="UniProtKB-UniRule"/>
</dbReference>
<keyword evidence="6 8" id="KW-0067">ATP-binding</keyword>
<dbReference type="UniPathway" id="UPA00074">
    <property type="reaction ID" value="UER00131"/>
</dbReference>
<dbReference type="GO" id="GO:0009236">
    <property type="term" value="P:cobalamin biosynthetic process"/>
    <property type="evidence" value="ECO:0007669"/>
    <property type="project" value="InterPro"/>
</dbReference>
<comment type="similarity">
    <text evidence="2 8">Belongs to the SAICAR synthetase family.</text>
</comment>
<dbReference type="HAMAP" id="MF_00137">
    <property type="entry name" value="SAICAR_synth"/>
    <property type="match status" value="1"/>
</dbReference>
<evidence type="ECO:0000256" key="7">
    <source>
        <dbReference type="ARBA" id="ARBA00048475"/>
    </source>
</evidence>
<dbReference type="PANTHER" id="PTHR43599:SF3">
    <property type="entry name" value="SI:DKEY-6E2.2"/>
    <property type="match status" value="1"/>
</dbReference>
<organism evidence="10 11">
    <name type="scientific">Pelodictyon luteolum</name>
    <dbReference type="NCBI Taxonomy" id="1100"/>
    <lineage>
        <taxon>Bacteria</taxon>
        <taxon>Pseudomonadati</taxon>
        <taxon>Chlorobiota</taxon>
        <taxon>Chlorobiia</taxon>
        <taxon>Chlorobiales</taxon>
        <taxon>Chlorobiaceae</taxon>
        <taxon>Chlorobium/Pelodictyon group</taxon>
        <taxon>Pelodictyon</taxon>
    </lineage>
</organism>
<evidence type="ECO:0000256" key="6">
    <source>
        <dbReference type="ARBA" id="ARBA00022840"/>
    </source>
</evidence>
<dbReference type="AlphaFoldDB" id="A0A165MI97"/>
<keyword evidence="3 8" id="KW-0436">Ligase</keyword>
<dbReference type="InterPro" id="IPR028923">
    <property type="entry name" value="SAICAR_synt/ADE2_N"/>
</dbReference>
<evidence type="ECO:0000256" key="2">
    <source>
        <dbReference type="ARBA" id="ARBA00010190"/>
    </source>
</evidence>
<reference evidence="10 11" key="1">
    <citation type="submission" date="2016-03" db="EMBL/GenBank/DDBJ databases">
        <title>Speciation and ecological success in dimly lit waters: horizontal gene transfer in a green sulfur bacteria bloom unveiled by metagenomic assembly.</title>
        <authorList>
            <person name="Llorens-Mares T."/>
            <person name="Liu Z."/>
            <person name="Allen L.Z."/>
            <person name="Rusch D.B."/>
            <person name="Craig M.T."/>
            <person name="Dupont C.L."/>
            <person name="Bryant D.A."/>
            <person name="Casamayor E.O."/>
        </authorList>
    </citation>
    <scope>NUCLEOTIDE SEQUENCE [LARGE SCALE GENOMIC DNA]</scope>
    <source>
        <strain evidence="10">CIII</strain>
    </source>
</reference>
<dbReference type="FunFam" id="3.30.470.20:FF:000006">
    <property type="entry name" value="Phosphoribosylaminoimidazole-succinocarboxamide synthase"/>
    <property type="match status" value="1"/>
</dbReference>
<name>A0A165MI97_PELLU</name>
<evidence type="ECO:0000313" key="10">
    <source>
        <dbReference type="EMBL" id="KZK75275.1"/>
    </source>
</evidence>
<dbReference type="GO" id="GO:0005524">
    <property type="term" value="F:ATP binding"/>
    <property type="evidence" value="ECO:0007669"/>
    <property type="project" value="UniProtKB-KW"/>
</dbReference>
<dbReference type="InterPro" id="IPR001636">
    <property type="entry name" value="SAICAR_synth"/>
</dbReference>
<evidence type="ECO:0000256" key="5">
    <source>
        <dbReference type="ARBA" id="ARBA00022755"/>
    </source>
</evidence>
<dbReference type="InterPro" id="IPR033934">
    <property type="entry name" value="SAICAR_synt_PurC"/>
</dbReference>